<organism evidence="1 2">
    <name type="scientific">Parasponia andersonii</name>
    <name type="common">Sponia andersonii</name>
    <dbReference type="NCBI Taxonomy" id="3476"/>
    <lineage>
        <taxon>Eukaryota</taxon>
        <taxon>Viridiplantae</taxon>
        <taxon>Streptophyta</taxon>
        <taxon>Embryophyta</taxon>
        <taxon>Tracheophyta</taxon>
        <taxon>Spermatophyta</taxon>
        <taxon>Magnoliopsida</taxon>
        <taxon>eudicotyledons</taxon>
        <taxon>Gunneridae</taxon>
        <taxon>Pentapetalae</taxon>
        <taxon>rosids</taxon>
        <taxon>fabids</taxon>
        <taxon>Rosales</taxon>
        <taxon>Cannabaceae</taxon>
        <taxon>Parasponia</taxon>
    </lineage>
</organism>
<name>A0A2P5BZW0_PARAD</name>
<dbReference type="EMBL" id="JXTB01000196">
    <property type="protein sequence ID" value="PON54330.1"/>
    <property type="molecule type" value="Genomic_DNA"/>
</dbReference>
<proteinExistence type="predicted"/>
<comment type="caution">
    <text evidence="1">The sequence shown here is derived from an EMBL/GenBank/DDBJ whole genome shotgun (WGS) entry which is preliminary data.</text>
</comment>
<keyword evidence="2" id="KW-1185">Reference proteome</keyword>
<sequence length="110" mass="12309">MANVCCSIELEPRTLKEGQLNHAREVAVDVVQKLEPHEATVIFIEGLRPIGSIQKMKQITEEEEEDNRVGVLKENAQMIEIPCQCTCTATTTSTESLEQNKLREPLSAPF</sequence>
<evidence type="ECO:0000313" key="2">
    <source>
        <dbReference type="Proteomes" id="UP000237105"/>
    </source>
</evidence>
<dbReference type="Proteomes" id="UP000237105">
    <property type="component" value="Unassembled WGS sequence"/>
</dbReference>
<reference evidence="2" key="1">
    <citation type="submission" date="2016-06" db="EMBL/GenBank/DDBJ databases">
        <title>Parallel loss of symbiosis genes in relatives of nitrogen-fixing non-legume Parasponia.</title>
        <authorList>
            <person name="Van Velzen R."/>
            <person name="Holmer R."/>
            <person name="Bu F."/>
            <person name="Rutten L."/>
            <person name="Van Zeijl A."/>
            <person name="Liu W."/>
            <person name="Santuari L."/>
            <person name="Cao Q."/>
            <person name="Sharma T."/>
            <person name="Shen D."/>
            <person name="Roswanjaya Y."/>
            <person name="Wardhani T."/>
            <person name="Kalhor M.S."/>
            <person name="Jansen J."/>
            <person name="Van den Hoogen J."/>
            <person name="Gungor B."/>
            <person name="Hartog M."/>
            <person name="Hontelez J."/>
            <person name="Verver J."/>
            <person name="Yang W.-C."/>
            <person name="Schijlen E."/>
            <person name="Repin R."/>
            <person name="Schilthuizen M."/>
            <person name="Schranz E."/>
            <person name="Heidstra R."/>
            <person name="Miyata K."/>
            <person name="Fedorova E."/>
            <person name="Kohlen W."/>
            <person name="Bisseling T."/>
            <person name="Smit S."/>
            <person name="Geurts R."/>
        </authorList>
    </citation>
    <scope>NUCLEOTIDE SEQUENCE [LARGE SCALE GENOMIC DNA]</scope>
    <source>
        <strain evidence="2">cv. WU1-14</strain>
    </source>
</reference>
<dbReference type="PANTHER" id="PTHR34808:SF5">
    <property type="entry name" value="SMP DOMAIN-CONTAINING PROTEIN"/>
    <property type="match status" value="1"/>
</dbReference>
<accession>A0A2P5BZW0</accession>
<dbReference type="OrthoDB" id="1719804at2759"/>
<gene>
    <name evidence="1" type="ORF">PanWU01x14_195590</name>
</gene>
<dbReference type="PANTHER" id="PTHR34808">
    <property type="entry name" value="EXPRESSED PROTEIN"/>
    <property type="match status" value="1"/>
</dbReference>
<protein>
    <submittedName>
        <fullName evidence="1">Uncharacterized protein</fullName>
    </submittedName>
</protein>
<evidence type="ECO:0000313" key="1">
    <source>
        <dbReference type="EMBL" id="PON54330.1"/>
    </source>
</evidence>
<dbReference type="AlphaFoldDB" id="A0A2P5BZW0"/>